<organism evidence="1 2">
    <name type="scientific">Spirosoma soli</name>
    <dbReference type="NCBI Taxonomy" id="1770529"/>
    <lineage>
        <taxon>Bacteria</taxon>
        <taxon>Pseudomonadati</taxon>
        <taxon>Bacteroidota</taxon>
        <taxon>Cytophagia</taxon>
        <taxon>Cytophagales</taxon>
        <taxon>Cytophagaceae</taxon>
        <taxon>Spirosoma</taxon>
    </lineage>
</organism>
<gene>
    <name evidence="1" type="ORF">ACFSUS_00900</name>
</gene>
<evidence type="ECO:0000313" key="2">
    <source>
        <dbReference type="Proteomes" id="UP001597469"/>
    </source>
</evidence>
<dbReference type="Proteomes" id="UP001597469">
    <property type="component" value="Unassembled WGS sequence"/>
</dbReference>
<evidence type="ECO:0008006" key="3">
    <source>
        <dbReference type="Google" id="ProtNLM"/>
    </source>
</evidence>
<keyword evidence="2" id="KW-1185">Reference proteome</keyword>
<accession>A0ABW5LWN2</accession>
<protein>
    <recommendedName>
        <fullName evidence="3">DUF3300 domain-containing protein</fullName>
    </recommendedName>
</protein>
<name>A0ABW5LWN2_9BACT</name>
<proteinExistence type="predicted"/>
<dbReference type="EMBL" id="JBHULN010000001">
    <property type="protein sequence ID" value="MFD2569168.1"/>
    <property type="molecule type" value="Genomic_DNA"/>
</dbReference>
<comment type="caution">
    <text evidence="1">The sequence shown here is derived from an EMBL/GenBank/DDBJ whole genome shotgun (WGS) entry which is preliminary data.</text>
</comment>
<evidence type="ECO:0000313" key="1">
    <source>
        <dbReference type="EMBL" id="MFD2569168.1"/>
    </source>
</evidence>
<dbReference type="RefSeq" id="WP_381517762.1">
    <property type="nucleotide sequence ID" value="NZ_JBHULN010000001.1"/>
</dbReference>
<sequence>MKAFIHLIQERRWLIPVGLLMMSWQVTPAQNTGDEQPAINNDKVIVSAIAPYRDDVRQAILLVSEQPDVLTSLAQQRDNTQQAFTRLIQSYDQKKQGWFYDLSRYPNVVHDLATLAPHSDKPTVTALTKDLPTDLQESAWKLYRHNRDELVQMDNLNQQAEQEFNRLIQPLDGATQNAFRKLIEMPDVLSQLTDQIDKTKQLGEAYRANPDEVTKELTALHDSLNVQNQQELAEYQNELDKDPQAKQELQQAGLAYAKANGYNTGINPNPAWVNSNYYYQNPYPFWFGYPYWYASPLWYPSAWWYGTGFYFGGGGNLVLFGLPSISFSTWFFRRGPTYYPHLYRGFNNYYVRTMGEHRFWTPGNAGFMTAAHRTFGPAAGFNNVRANWLTHAGTYHRPGNWMPVNRPAVTGRFLESNAGGYHAQAWGGGRPFSGGFRGSSFGGGFHGGMGGGFHRGGR</sequence>
<reference evidence="2" key="1">
    <citation type="journal article" date="2019" name="Int. J. Syst. Evol. Microbiol.">
        <title>The Global Catalogue of Microorganisms (GCM) 10K type strain sequencing project: providing services to taxonomists for standard genome sequencing and annotation.</title>
        <authorList>
            <consortium name="The Broad Institute Genomics Platform"/>
            <consortium name="The Broad Institute Genome Sequencing Center for Infectious Disease"/>
            <person name="Wu L."/>
            <person name="Ma J."/>
        </authorList>
    </citation>
    <scope>NUCLEOTIDE SEQUENCE [LARGE SCALE GENOMIC DNA]</scope>
    <source>
        <strain evidence="2">KCTC 42805</strain>
    </source>
</reference>